<keyword evidence="6" id="KW-1185">Reference proteome</keyword>
<evidence type="ECO:0000313" key="6">
    <source>
        <dbReference type="Proteomes" id="UP001082899"/>
    </source>
</evidence>
<gene>
    <name evidence="5" type="ORF">OVY01_05790</name>
</gene>
<dbReference type="EMBL" id="JAPMXC010000001">
    <property type="protein sequence ID" value="MCY0386756.1"/>
    <property type="molecule type" value="Genomic_DNA"/>
</dbReference>
<dbReference type="Pfam" id="PF03061">
    <property type="entry name" value="4HBT"/>
    <property type="match status" value="1"/>
</dbReference>
<evidence type="ECO:0000259" key="4">
    <source>
        <dbReference type="Pfam" id="PF03061"/>
    </source>
</evidence>
<organism evidence="5 6">
    <name type="scientific">Robbsia betulipollinis</name>
    <dbReference type="NCBI Taxonomy" id="2981849"/>
    <lineage>
        <taxon>Bacteria</taxon>
        <taxon>Pseudomonadati</taxon>
        <taxon>Pseudomonadota</taxon>
        <taxon>Betaproteobacteria</taxon>
        <taxon>Burkholderiales</taxon>
        <taxon>Burkholderiaceae</taxon>
        <taxon>Robbsia</taxon>
    </lineage>
</organism>
<feature type="region of interest" description="Disordered" evidence="3">
    <location>
        <begin position="135"/>
        <end position="155"/>
    </location>
</feature>
<comment type="similarity">
    <text evidence="1">Belongs to the thioesterase PaaI family.</text>
</comment>
<reference evidence="5" key="1">
    <citation type="submission" date="2022-11" db="EMBL/GenBank/DDBJ databases">
        <title>Robbsia betulipollinis sp. nov., isolated from pollen of birch (Betula pendula).</title>
        <authorList>
            <person name="Shi H."/>
            <person name="Ambika Manirajan B."/>
            <person name="Ratering S."/>
            <person name="Geissler-Plaum R."/>
            <person name="Schnell S."/>
        </authorList>
    </citation>
    <scope>NUCLEOTIDE SEQUENCE</scope>
    <source>
        <strain evidence="5">Bb-Pol-6</strain>
    </source>
</reference>
<dbReference type="Gene3D" id="3.10.129.10">
    <property type="entry name" value="Hotdog Thioesterase"/>
    <property type="match status" value="1"/>
</dbReference>
<dbReference type="InterPro" id="IPR039298">
    <property type="entry name" value="ACOT13"/>
</dbReference>
<protein>
    <submittedName>
        <fullName evidence="5">PaaI family thioesterase</fullName>
    </submittedName>
</protein>
<evidence type="ECO:0000256" key="3">
    <source>
        <dbReference type="SAM" id="MobiDB-lite"/>
    </source>
</evidence>
<evidence type="ECO:0000256" key="1">
    <source>
        <dbReference type="ARBA" id="ARBA00008324"/>
    </source>
</evidence>
<dbReference type="PANTHER" id="PTHR21660">
    <property type="entry name" value="THIOESTERASE SUPERFAMILY MEMBER-RELATED"/>
    <property type="match status" value="1"/>
</dbReference>
<dbReference type="InterPro" id="IPR006683">
    <property type="entry name" value="Thioestr_dom"/>
</dbReference>
<accession>A0ABT3ZJP3</accession>
<sequence>MQLSANIIDREAVEAKLRRGPYHEWLGIEVVAVGEGTIELTARWREEWIVNPEKRYTHGGILATLIDLTADWALVSKTGRGVPTIDLRVDYHRPAMPGDLRVKGRVIKFGSQVSVAEAEVLDADGKLLASGRGAYSTATPAAPAAPRPTTPQNGS</sequence>
<dbReference type="PANTHER" id="PTHR21660:SF1">
    <property type="entry name" value="ACYL-COENZYME A THIOESTERASE 13"/>
    <property type="match status" value="1"/>
</dbReference>
<proteinExistence type="inferred from homology"/>
<dbReference type="NCBIfam" id="TIGR00369">
    <property type="entry name" value="unchar_dom_1"/>
    <property type="match status" value="1"/>
</dbReference>
<evidence type="ECO:0000256" key="2">
    <source>
        <dbReference type="ARBA" id="ARBA00022801"/>
    </source>
</evidence>
<dbReference type="CDD" id="cd03443">
    <property type="entry name" value="PaaI_thioesterase"/>
    <property type="match status" value="1"/>
</dbReference>
<evidence type="ECO:0000313" key="5">
    <source>
        <dbReference type="EMBL" id="MCY0386756.1"/>
    </source>
</evidence>
<dbReference type="Proteomes" id="UP001082899">
    <property type="component" value="Unassembled WGS sequence"/>
</dbReference>
<comment type="caution">
    <text evidence="5">The sequence shown here is derived from an EMBL/GenBank/DDBJ whole genome shotgun (WGS) entry which is preliminary data.</text>
</comment>
<dbReference type="SUPFAM" id="SSF54637">
    <property type="entry name" value="Thioesterase/thiol ester dehydrase-isomerase"/>
    <property type="match status" value="1"/>
</dbReference>
<dbReference type="InterPro" id="IPR003736">
    <property type="entry name" value="PAAI_dom"/>
</dbReference>
<dbReference type="InterPro" id="IPR029069">
    <property type="entry name" value="HotDog_dom_sf"/>
</dbReference>
<feature type="domain" description="Thioesterase" evidence="4">
    <location>
        <begin position="57"/>
        <end position="128"/>
    </location>
</feature>
<keyword evidence="2" id="KW-0378">Hydrolase</keyword>
<name>A0ABT3ZJP3_9BURK</name>